<evidence type="ECO:0008006" key="3">
    <source>
        <dbReference type="Google" id="ProtNLM"/>
    </source>
</evidence>
<dbReference type="SUPFAM" id="SSF102588">
    <property type="entry name" value="LmbE-like"/>
    <property type="match status" value="1"/>
</dbReference>
<dbReference type="EMBL" id="NPEX01000025">
    <property type="protein sequence ID" value="RAI45095.1"/>
    <property type="molecule type" value="Genomic_DNA"/>
</dbReference>
<gene>
    <name evidence="1" type="ORF">CH341_05945</name>
</gene>
<proteinExistence type="predicted"/>
<accession>A0A327L531</accession>
<dbReference type="InterPro" id="IPR024078">
    <property type="entry name" value="LmbE-like_dom_sf"/>
</dbReference>
<sequence length="71" mass="7253">MPQHARHEERHAAAEAAHALLAAIGDPARPAIDAGRVGVIVAHPDDETLGCGGQLARLYGVQVAIVTDGAP</sequence>
<keyword evidence="2" id="KW-1185">Reference proteome</keyword>
<reference evidence="1 2" key="1">
    <citation type="submission" date="2017-07" db="EMBL/GenBank/DDBJ databases">
        <title>Draft Genome Sequences of Select Purple Nonsulfur Bacteria.</title>
        <authorList>
            <person name="Lasarre B."/>
            <person name="Mckinlay J.B."/>
        </authorList>
    </citation>
    <scope>NUCLEOTIDE SEQUENCE [LARGE SCALE GENOMIC DNA]</scope>
    <source>
        <strain evidence="1 2">DSM 5909</strain>
    </source>
</reference>
<evidence type="ECO:0000313" key="1">
    <source>
        <dbReference type="EMBL" id="RAI45095.1"/>
    </source>
</evidence>
<dbReference type="Gene3D" id="3.40.50.10320">
    <property type="entry name" value="LmbE-like"/>
    <property type="match status" value="1"/>
</dbReference>
<comment type="caution">
    <text evidence="1">The sequence shown here is derived from an EMBL/GenBank/DDBJ whole genome shotgun (WGS) entry which is preliminary data.</text>
</comment>
<evidence type="ECO:0000313" key="2">
    <source>
        <dbReference type="Proteomes" id="UP000249130"/>
    </source>
</evidence>
<protein>
    <recommendedName>
        <fullName evidence="3">PIG-L family deacetylase</fullName>
    </recommendedName>
</protein>
<dbReference type="Proteomes" id="UP000249130">
    <property type="component" value="Unassembled WGS sequence"/>
</dbReference>
<organism evidence="1 2">
    <name type="scientific">Rhodoplanes roseus</name>
    <dbReference type="NCBI Taxonomy" id="29409"/>
    <lineage>
        <taxon>Bacteria</taxon>
        <taxon>Pseudomonadati</taxon>
        <taxon>Pseudomonadota</taxon>
        <taxon>Alphaproteobacteria</taxon>
        <taxon>Hyphomicrobiales</taxon>
        <taxon>Nitrobacteraceae</taxon>
        <taxon>Rhodoplanes</taxon>
    </lineage>
</organism>
<dbReference type="AlphaFoldDB" id="A0A327L531"/>
<name>A0A327L531_9BRAD</name>
<feature type="non-terminal residue" evidence="1">
    <location>
        <position position="71"/>
    </location>
</feature>